<feature type="region of interest" description="Disordered" evidence="1">
    <location>
        <begin position="200"/>
        <end position="264"/>
    </location>
</feature>
<dbReference type="InterPro" id="IPR036867">
    <property type="entry name" value="R3H_dom_sf"/>
</dbReference>
<evidence type="ECO:0000256" key="1">
    <source>
        <dbReference type="SAM" id="MobiDB-lite"/>
    </source>
</evidence>
<evidence type="ECO:0000313" key="3">
    <source>
        <dbReference type="EMBL" id="KAJ4819940.1"/>
    </source>
</evidence>
<dbReference type="GO" id="GO:0003676">
    <property type="term" value="F:nucleic acid binding"/>
    <property type="evidence" value="ECO:0007669"/>
    <property type="project" value="InterPro"/>
</dbReference>
<dbReference type="PROSITE" id="PS51673">
    <property type="entry name" value="SUZ"/>
    <property type="match status" value="1"/>
</dbReference>
<protein>
    <submittedName>
        <fullName evidence="3">Single-stranded nucleic acid binding R3H protein</fullName>
    </submittedName>
</protein>
<dbReference type="PANTHER" id="PTHR15672:SF8">
    <property type="entry name" value="PROTEIN ENCORE"/>
    <property type="match status" value="1"/>
</dbReference>
<accession>A0AAV8HTV3</accession>
<proteinExistence type="predicted"/>
<dbReference type="SUPFAM" id="SSF82708">
    <property type="entry name" value="R3H domain"/>
    <property type="match status" value="1"/>
</dbReference>
<feature type="domain" description="SUZ" evidence="2">
    <location>
        <begin position="107"/>
        <end position="178"/>
    </location>
</feature>
<dbReference type="EMBL" id="JAMFTS010000001">
    <property type="protein sequence ID" value="KAJ4819940.1"/>
    <property type="molecule type" value="Genomic_DNA"/>
</dbReference>
<keyword evidence="4" id="KW-1185">Reference proteome</keyword>
<dbReference type="InterPro" id="IPR024771">
    <property type="entry name" value="SUZ"/>
</dbReference>
<evidence type="ECO:0000313" key="4">
    <source>
        <dbReference type="Proteomes" id="UP001140206"/>
    </source>
</evidence>
<dbReference type="Proteomes" id="UP001140206">
    <property type="component" value="Chromosome 1"/>
</dbReference>
<dbReference type="Pfam" id="PF12752">
    <property type="entry name" value="SUZ"/>
    <property type="match status" value="1"/>
</dbReference>
<feature type="compositionally biased region" description="Polar residues" evidence="1">
    <location>
        <begin position="221"/>
        <end position="239"/>
    </location>
</feature>
<gene>
    <name evidence="3" type="ORF">LUZ62_032506</name>
</gene>
<dbReference type="Gene3D" id="3.30.1370.50">
    <property type="entry name" value="R3H-like domain"/>
    <property type="match status" value="1"/>
</dbReference>
<comment type="caution">
    <text evidence="3">The sequence shown here is derived from an EMBL/GenBank/DDBJ whole genome shotgun (WGS) entry which is preliminary data.</text>
</comment>
<sequence length="370" mass="41443">MDLPESDFEESMPVAEAALEDEEPLPLIDLRLIDAVLNPQFCRTVLSMEEKIQKFMLNPDVHEIELPNFDSSYLREITGILARYYGLKLLSTEGTRVFARQTTPNRRMPSLTLSAIPPAEPEEDLTAGSKFIGIFTILKRQNCGASSGNLPEPKTRRSMEERDGEYYKARARIFNESVSSSSIPPVVSRSISSVQSKIVRDCGQDGTGGTRRIRIPVHNSGGANQNSSQTVNQDVTTPSLRIRIPVHNPGANQNSNQTSPRPGRRITHLPPIIDDASNFLHQPMQYPSMQYGEPALPPYGESLYPYELDPYGGYPVYQYHPYLASDPLYNPAYADYMPWSMVPSMQSVNHGMYNPAYSGYMPWSMVPSTQ</sequence>
<organism evidence="3 4">
    <name type="scientific">Rhynchospora pubera</name>
    <dbReference type="NCBI Taxonomy" id="906938"/>
    <lineage>
        <taxon>Eukaryota</taxon>
        <taxon>Viridiplantae</taxon>
        <taxon>Streptophyta</taxon>
        <taxon>Embryophyta</taxon>
        <taxon>Tracheophyta</taxon>
        <taxon>Spermatophyta</taxon>
        <taxon>Magnoliopsida</taxon>
        <taxon>Liliopsida</taxon>
        <taxon>Poales</taxon>
        <taxon>Cyperaceae</taxon>
        <taxon>Cyperoideae</taxon>
        <taxon>Rhynchosporeae</taxon>
        <taxon>Rhynchospora</taxon>
    </lineage>
</organism>
<name>A0AAV8HTV3_9POAL</name>
<evidence type="ECO:0000259" key="2">
    <source>
        <dbReference type="PROSITE" id="PS51673"/>
    </source>
</evidence>
<dbReference type="InterPro" id="IPR051937">
    <property type="entry name" value="R3H_domain_containing"/>
</dbReference>
<dbReference type="PANTHER" id="PTHR15672">
    <property type="entry name" value="CAMP-REGULATED PHOSPHOPROTEIN 21 RELATED R3H DOMAIN CONTAINING PROTEIN"/>
    <property type="match status" value="1"/>
</dbReference>
<feature type="compositionally biased region" description="Polar residues" evidence="1">
    <location>
        <begin position="250"/>
        <end position="260"/>
    </location>
</feature>
<dbReference type="AlphaFoldDB" id="A0AAV8HTV3"/>
<reference evidence="3" key="1">
    <citation type="submission" date="2022-08" db="EMBL/GenBank/DDBJ databases">
        <authorList>
            <person name="Marques A."/>
        </authorList>
    </citation>
    <scope>NUCLEOTIDE SEQUENCE</scope>
    <source>
        <strain evidence="3">RhyPub2mFocal</strain>
        <tissue evidence="3">Leaves</tissue>
    </source>
</reference>